<gene>
    <name evidence="9" type="ORF">FC86_GL000467</name>
</gene>
<proteinExistence type="inferred from homology"/>
<keyword evidence="8" id="KW-0408">Iron</keyword>
<dbReference type="Gene3D" id="1.10.10.10">
    <property type="entry name" value="Winged helix-like DNA-binding domain superfamily/Winged helix DNA-binding domain"/>
    <property type="match status" value="1"/>
</dbReference>
<keyword evidence="10" id="KW-1185">Reference proteome</keyword>
<dbReference type="OrthoDB" id="8659436at2"/>
<feature type="binding site" evidence="7">
    <location>
        <position position="137"/>
    </location>
    <ligand>
        <name>Zn(2+)</name>
        <dbReference type="ChEBI" id="CHEBI:29105"/>
    </ligand>
</feature>
<dbReference type="GO" id="GO:0008270">
    <property type="term" value="F:zinc ion binding"/>
    <property type="evidence" value="ECO:0007669"/>
    <property type="project" value="TreeGrafter"/>
</dbReference>
<accession>A0A0R2DJ23</accession>
<evidence type="ECO:0008006" key="11">
    <source>
        <dbReference type="Google" id="ProtNLM"/>
    </source>
</evidence>
<evidence type="ECO:0000256" key="3">
    <source>
        <dbReference type="ARBA" id="ARBA00022833"/>
    </source>
</evidence>
<dbReference type="Proteomes" id="UP000051378">
    <property type="component" value="Unassembled WGS sequence"/>
</dbReference>
<evidence type="ECO:0000313" key="9">
    <source>
        <dbReference type="EMBL" id="KRN04095.1"/>
    </source>
</evidence>
<keyword evidence="2" id="KW-0678">Repressor</keyword>
<dbReference type="InterPro" id="IPR036390">
    <property type="entry name" value="WH_DNA-bd_sf"/>
</dbReference>
<dbReference type="EMBL" id="AYZL01000018">
    <property type="protein sequence ID" value="KRN04095.1"/>
    <property type="molecule type" value="Genomic_DNA"/>
</dbReference>
<evidence type="ECO:0000256" key="4">
    <source>
        <dbReference type="ARBA" id="ARBA00023015"/>
    </source>
</evidence>
<dbReference type="Pfam" id="PF01475">
    <property type="entry name" value="FUR"/>
    <property type="match status" value="1"/>
</dbReference>
<keyword evidence="5" id="KW-0238">DNA-binding</keyword>
<dbReference type="InterPro" id="IPR002481">
    <property type="entry name" value="FUR"/>
</dbReference>
<dbReference type="AlphaFoldDB" id="A0A0R2DJ23"/>
<feature type="binding site" evidence="7">
    <location>
        <position position="97"/>
    </location>
    <ligand>
        <name>Zn(2+)</name>
        <dbReference type="ChEBI" id="CHEBI:29105"/>
    </ligand>
</feature>
<dbReference type="RefSeq" id="WP_056974701.1">
    <property type="nucleotide sequence ID" value="NZ_AYZL01000018.1"/>
</dbReference>
<dbReference type="GO" id="GO:0000976">
    <property type="term" value="F:transcription cis-regulatory region binding"/>
    <property type="evidence" value="ECO:0007669"/>
    <property type="project" value="TreeGrafter"/>
</dbReference>
<evidence type="ECO:0000256" key="5">
    <source>
        <dbReference type="ARBA" id="ARBA00023125"/>
    </source>
</evidence>
<evidence type="ECO:0000256" key="6">
    <source>
        <dbReference type="ARBA" id="ARBA00023163"/>
    </source>
</evidence>
<sequence>MNHLKQQVLNKMKQNQLKITKQREVLIDLLIKHRDTYLDITKIDQLMRQTFPSMSYNTVYRNLKQLEEAGLLEQNNQMGHAMVKVICEFDHHHHFICQNCGIVTELKECPMSIYQSQIPGAKILSHQFVLEGLCKNCSNCKSKEN</sequence>
<dbReference type="GO" id="GO:1900376">
    <property type="term" value="P:regulation of secondary metabolite biosynthetic process"/>
    <property type="evidence" value="ECO:0007669"/>
    <property type="project" value="TreeGrafter"/>
</dbReference>
<feature type="binding site" evidence="7">
    <location>
        <position position="134"/>
    </location>
    <ligand>
        <name>Zn(2+)</name>
        <dbReference type="ChEBI" id="CHEBI:29105"/>
    </ligand>
</feature>
<keyword evidence="3 7" id="KW-0862">Zinc</keyword>
<keyword evidence="6" id="KW-0804">Transcription</keyword>
<dbReference type="Gene3D" id="3.30.1490.190">
    <property type="match status" value="1"/>
</dbReference>
<keyword evidence="7" id="KW-0479">Metal-binding</keyword>
<dbReference type="InterPro" id="IPR036388">
    <property type="entry name" value="WH-like_DNA-bd_sf"/>
</dbReference>
<dbReference type="InterPro" id="IPR043135">
    <property type="entry name" value="Fur_C"/>
</dbReference>
<keyword evidence="4" id="KW-0805">Transcription regulation</keyword>
<dbReference type="STRING" id="1423744.FC86_GL000467"/>
<dbReference type="PANTHER" id="PTHR33202:SF7">
    <property type="entry name" value="FERRIC UPTAKE REGULATION PROTEIN"/>
    <property type="match status" value="1"/>
</dbReference>
<reference evidence="9 10" key="1">
    <citation type="journal article" date="2015" name="Genome Announc.">
        <title>Expanding the biotechnology potential of lactobacilli through comparative genomics of 213 strains and associated genera.</title>
        <authorList>
            <person name="Sun Z."/>
            <person name="Harris H.M."/>
            <person name="McCann A."/>
            <person name="Guo C."/>
            <person name="Argimon S."/>
            <person name="Zhang W."/>
            <person name="Yang X."/>
            <person name="Jeffery I.B."/>
            <person name="Cooney J.C."/>
            <person name="Kagawa T.F."/>
            <person name="Liu W."/>
            <person name="Song Y."/>
            <person name="Salvetti E."/>
            <person name="Wrobel A."/>
            <person name="Rasinkangas P."/>
            <person name="Parkhill J."/>
            <person name="Rea M.C."/>
            <person name="O'Sullivan O."/>
            <person name="Ritari J."/>
            <person name="Douillard F.P."/>
            <person name="Paul Ross R."/>
            <person name="Yang R."/>
            <person name="Briner A.E."/>
            <person name="Felis G.E."/>
            <person name="de Vos W.M."/>
            <person name="Barrangou R."/>
            <person name="Klaenhammer T.R."/>
            <person name="Caufield P.W."/>
            <person name="Cui Y."/>
            <person name="Zhang H."/>
            <person name="O'Toole P.W."/>
        </authorList>
    </citation>
    <scope>NUCLEOTIDE SEQUENCE [LARGE SCALE GENOMIC DNA]</scope>
    <source>
        <strain evidence="9 10">DSM 23037</strain>
    </source>
</reference>
<evidence type="ECO:0000256" key="7">
    <source>
        <dbReference type="PIRSR" id="PIRSR602481-1"/>
    </source>
</evidence>
<comment type="similarity">
    <text evidence="1">Belongs to the Fur family.</text>
</comment>
<protein>
    <recommendedName>
        <fullName evidence="11">Transcriptional repressor</fullName>
    </recommendedName>
</protein>
<dbReference type="PANTHER" id="PTHR33202">
    <property type="entry name" value="ZINC UPTAKE REGULATION PROTEIN"/>
    <property type="match status" value="1"/>
</dbReference>
<organism evidence="9 10">
    <name type="scientific">Holzapfeliella floricola DSM 23037 = JCM 16512</name>
    <dbReference type="NCBI Taxonomy" id="1423744"/>
    <lineage>
        <taxon>Bacteria</taxon>
        <taxon>Bacillati</taxon>
        <taxon>Bacillota</taxon>
        <taxon>Bacilli</taxon>
        <taxon>Lactobacillales</taxon>
        <taxon>Lactobacillaceae</taxon>
        <taxon>Holzapfeliella</taxon>
    </lineage>
</organism>
<evidence type="ECO:0000256" key="8">
    <source>
        <dbReference type="PIRSR" id="PIRSR602481-2"/>
    </source>
</evidence>
<feature type="binding site" evidence="7">
    <location>
        <position position="100"/>
    </location>
    <ligand>
        <name>Zn(2+)</name>
        <dbReference type="ChEBI" id="CHEBI:29105"/>
    </ligand>
</feature>
<evidence type="ECO:0000256" key="1">
    <source>
        <dbReference type="ARBA" id="ARBA00007957"/>
    </source>
</evidence>
<dbReference type="GO" id="GO:0045892">
    <property type="term" value="P:negative regulation of DNA-templated transcription"/>
    <property type="evidence" value="ECO:0007669"/>
    <property type="project" value="TreeGrafter"/>
</dbReference>
<dbReference type="PATRIC" id="fig|1423744.4.peg.480"/>
<name>A0A0R2DJ23_9LACO</name>
<evidence type="ECO:0000313" key="10">
    <source>
        <dbReference type="Proteomes" id="UP000051378"/>
    </source>
</evidence>
<feature type="binding site" evidence="8">
    <location>
        <position position="126"/>
    </location>
    <ligand>
        <name>Fe cation</name>
        <dbReference type="ChEBI" id="CHEBI:24875"/>
    </ligand>
</feature>
<dbReference type="GO" id="GO:0003700">
    <property type="term" value="F:DNA-binding transcription factor activity"/>
    <property type="evidence" value="ECO:0007669"/>
    <property type="project" value="InterPro"/>
</dbReference>
<comment type="cofactor">
    <cofactor evidence="8">
        <name>Mn(2+)</name>
        <dbReference type="ChEBI" id="CHEBI:29035"/>
    </cofactor>
    <cofactor evidence="8">
        <name>Fe(2+)</name>
        <dbReference type="ChEBI" id="CHEBI:29033"/>
    </cofactor>
    <text evidence="8">Binds 1 Mn(2+) or Fe(2+) ion per subunit.</text>
</comment>
<dbReference type="SUPFAM" id="SSF46785">
    <property type="entry name" value="Winged helix' DNA-binding domain"/>
    <property type="match status" value="1"/>
</dbReference>
<feature type="binding site" evidence="8">
    <location>
        <position position="91"/>
    </location>
    <ligand>
        <name>Fe cation</name>
        <dbReference type="ChEBI" id="CHEBI:24875"/>
    </ligand>
</feature>
<comment type="caution">
    <text evidence="9">The sequence shown here is derived from an EMBL/GenBank/DDBJ whole genome shotgun (WGS) entry which is preliminary data.</text>
</comment>
<evidence type="ECO:0000256" key="2">
    <source>
        <dbReference type="ARBA" id="ARBA00022491"/>
    </source>
</evidence>
<dbReference type="CDD" id="cd07153">
    <property type="entry name" value="Fur_like"/>
    <property type="match status" value="1"/>
</dbReference>
<comment type="cofactor">
    <cofactor evidence="7">
        <name>Zn(2+)</name>
        <dbReference type="ChEBI" id="CHEBI:29105"/>
    </cofactor>
    <text evidence="7">Binds 1 zinc ion per subunit.</text>
</comment>